<sequence>MRKEAEEWDSPKRSIRDSGYIDCWESERSDSLSPPRHARDDSFDSLDSIGSRSHQTPSPDGLLARGYSDGRGSDSECDTPQRKIPDVRKDDMLVRRTSCSEPRTAVPFNQYLPNKANQGSYVPPPVRRPRADRDESRKSWSNATSPVGGERPFRFSRSSSVFDDPESVSMIDMRSEEDLSPHSQVRHELMHNQYNKLKEEEDHWQDDLAKWKSRRRSVSQDLIKKEEERKMMERLLSGDGGSQRRKSIKTYREIVEEKERREQELHDAYRKARTPEEAAAVLHRYAQRFTISEAVLERLKLPKLLERSVSADPTRHSSLPISQDISSSFSASPNVLQYLRQQSLPAAKFTSMVEARVTGYSPEKGIVGDAECVSDPSRSHGPSLGPKPYRQSRAATAGMRTVKLDERVRVNGEREDDGLGIEKTGPQRNKAEEEDSSHLQFFSSSYQHTDSDMTDSEVSVVQPTVHMLSSTRTAESPEKHRDTTEIEGRTVPQVGDVPEFPKVLEINPDETVTDQEKTHERGMSDSLHDVIQMEISAQVSELTAEIPQKSTNEPESSRPESYRTKAELAVSAQLTSLSSNPKLRRDFFAPSDMAEKAHENEKYRREQEKLKQEWEQAQKEVEEEERRYHEEEQKILEETVTPLTPHSPIAPPVLPKTQSTLHSQPDREYKQGPVEKQPSSENCRQRENGISEAAQRKTESLQMTVSSPLQSCGSVGQRGQEDQSQDKQPTLQSSQDMPLGNRQIPQQNETWKKNTTPPKPGGRKRSDSIENIGPNPSTSPSFTDTQAPPSPNRSVSGKKLCSSCGHPLGKGAAMIIETLSLYFHIQCFKCGICKGQLGDTSTGTDVRIRNGLLNCHQCYIRSRSAGQPTTL</sequence>
<dbReference type="Proteomes" id="UP000000437">
    <property type="component" value="Chromosome 14"/>
</dbReference>
<name>A0AC58H7B6_DANRE</name>
<reference evidence="2" key="1">
    <citation type="submission" date="2025-08" db="UniProtKB">
        <authorList>
            <consortium name="RefSeq"/>
        </authorList>
    </citation>
    <scope>IDENTIFICATION</scope>
    <source>
        <strain evidence="2">Tuebingen</strain>
        <tissue evidence="2">Fibroblasts and whole tissue</tissue>
    </source>
</reference>
<organism evidence="1 2">
    <name type="scientific">Danio rerio</name>
    <name type="common">Zebrafish</name>
    <name type="synonym">Brachydanio rerio</name>
    <dbReference type="NCBI Taxonomy" id="7955"/>
    <lineage>
        <taxon>Eukaryota</taxon>
        <taxon>Metazoa</taxon>
        <taxon>Chordata</taxon>
        <taxon>Craniata</taxon>
        <taxon>Vertebrata</taxon>
        <taxon>Euteleostomi</taxon>
        <taxon>Actinopterygii</taxon>
        <taxon>Neopterygii</taxon>
        <taxon>Teleostei</taxon>
        <taxon>Ostariophysi</taxon>
        <taxon>Cypriniformes</taxon>
        <taxon>Danionidae</taxon>
        <taxon>Danioninae</taxon>
        <taxon>Danio</taxon>
    </lineage>
</organism>
<gene>
    <name evidence="2" type="primary">limch1b</name>
</gene>
<evidence type="ECO:0000313" key="1">
    <source>
        <dbReference type="Proteomes" id="UP000000437"/>
    </source>
</evidence>
<evidence type="ECO:0000313" key="2">
    <source>
        <dbReference type="RefSeq" id="XP_073777862.1"/>
    </source>
</evidence>
<dbReference type="RefSeq" id="XP_073777862.1">
    <property type="nucleotide sequence ID" value="XM_073921761.1"/>
</dbReference>
<proteinExistence type="predicted"/>
<protein>
    <submittedName>
        <fullName evidence="2">LIM and calponin homology domains-containing protein 1 isoform X40</fullName>
    </submittedName>
</protein>
<keyword evidence="1" id="KW-1185">Reference proteome</keyword>
<accession>A0AC58H7B6</accession>